<feature type="region of interest" description="Disordered" evidence="1">
    <location>
        <begin position="261"/>
        <end position="352"/>
    </location>
</feature>
<feature type="compositionally biased region" description="Basic residues" evidence="1">
    <location>
        <begin position="653"/>
        <end position="663"/>
    </location>
</feature>
<feature type="compositionally biased region" description="Acidic residues" evidence="1">
    <location>
        <begin position="621"/>
        <end position="640"/>
    </location>
</feature>
<evidence type="ECO:0000313" key="4">
    <source>
        <dbReference type="Proteomes" id="UP001218218"/>
    </source>
</evidence>
<dbReference type="AlphaFoldDB" id="A0AAD6ZPZ4"/>
<gene>
    <name evidence="3" type="ORF">DFH08DRAFT_814613</name>
    <name evidence="2" type="ORF">DFH08DRAFT_821828</name>
</gene>
<dbReference type="Proteomes" id="UP001218218">
    <property type="component" value="Unassembled WGS sequence"/>
</dbReference>
<evidence type="ECO:0000313" key="3">
    <source>
        <dbReference type="EMBL" id="KAJ7333502.1"/>
    </source>
</evidence>
<name>A0AAD6ZPZ4_9AGAR</name>
<dbReference type="EMBL" id="JARIHO010000034">
    <property type="protein sequence ID" value="KAJ7333502.1"/>
    <property type="molecule type" value="Genomic_DNA"/>
</dbReference>
<evidence type="ECO:0000313" key="2">
    <source>
        <dbReference type="EMBL" id="KAJ7313003.1"/>
    </source>
</evidence>
<sequence length="663" mass="72775">MSTCRGTAGIQNRIPDLHDVIMPRFLKTPITDAHIVVGPSVHPGSTSPNDHKVVSTSLFHTQPPRCLPRFSLLTTMSDNESVDLAPPTDDERASSVASTTVSTSHTLVPRYAFSYPTFKPKDKAPPFEPHAFWNALSSSSGRPLAKLAVTCRHSKVEIDEAYADGILNEALPVFRLAVSTLDANGLVPPDITVALAGIAYLVEKNEAIAKEWQFFPFPESDVIPAYASGASPPRVKAGSKGPSKDAINNAPHLSMRLKLAKKPSPVVDSPPPSTEKQQSAKKRKAQPKVPKSLAHIDDESSEDEAPPPKRTKTSGKGKEPEPDTPVVPGRLRSSTKAETAAPKPKKGLGSVDEQIDSMIPEIRAKLREMMTEKKKTGFRFIRSNETRYTLTLSTFQGHRTYIPNNTLGPAPPPKDKDESPKEPMVELVRFSTIECGQVLQPPGACFLCLMYGITCNPTAFGLACTHCNQKKFHPICDHTWDAGRMREFVGGIEELRGAMFPDVPAISNLIPHLIEQVSTSRELYNSLRNDLTGALRDFFSKVRDYIALCGEEAFQQEFKSSLPNATARGQVNSIIHAFNHYNDPKTAHLPLKPYELSADEKIDAGPSKSPRKVTLKAKESAEEEKEDGEVDEDAEGEVDTTVERKPESSQSSPRKKRKRTPSK</sequence>
<feature type="region of interest" description="Disordered" evidence="1">
    <location>
        <begin position="400"/>
        <end position="421"/>
    </location>
</feature>
<protein>
    <submittedName>
        <fullName evidence="3">Uncharacterized protein</fullName>
    </submittedName>
</protein>
<organism evidence="3 4">
    <name type="scientific">Mycena albidolilacea</name>
    <dbReference type="NCBI Taxonomy" id="1033008"/>
    <lineage>
        <taxon>Eukaryota</taxon>
        <taxon>Fungi</taxon>
        <taxon>Dikarya</taxon>
        <taxon>Basidiomycota</taxon>
        <taxon>Agaricomycotina</taxon>
        <taxon>Agaricomycetes</taxon>
        <taxon>Agaricomycetidae</taxon>
        <taxon>Agaricales</taxon>
        <taxon>Marasmiineae</taxon>
        <taxon>Mycenaceae</taxon>
        <taxon>Mycena</taxon>
    </lineage>
</organism>
<keyword evidence="4" id="KW-1185">Reference proteome</keyword>
<comment type="caution">
    <text evidence="3">The sequence shown here is derived from an EMBL/GenBank/DDBJ whole genome shotgun (WGS) entry which is preliminary data.</text>
</comment>
<accession>A0AAD6ZPZ4</accession>
<proteinExistence type="predicted"/>
<feature type="region of interest" description="Disordered" evidence="1">
    <location>
        <begin position="600"/>
        <end position="663"/>
    </location>
</feature>
<evidence type="ECO:0000256" key="1">
    <source>
        <dbReference type="SAM" id="MobiDB-lite"/>
    </source>
</evidence>
<reference evidence="3" key="1">
    <citation type="submission" date="2023-03" db="EMBL/GenBank/DDBJ databases">
        <title>Massive genome expansion in bonnet fungi (Mycena s.s.) driven by repeated elements and novel gene families across ecological guilds.</title>
        <authorList>
            <consortium name="Lawrence Berkeley National Laboratory"/>
            <person name="Harder C.B."/>
            <person name="Miyauchi S."/>
            <person name="Viragh M."/>
            <person name="Kuo A."/>
            <person name="Thoen E."/>
            <person name="Andreopoulos B."/>
            <person name="Lu D."/>
            <person name="Skrede I."/>
            <person name="Drula E."/>
            <person name="Henrissat B."/>
            <person name="Morin E."/>
            <person name="Kohler A."/>
            <person name="Barry K."/>
            <person name="LaButti K."/>
            <person name="Morin E."/>
            <person name="Salamov A."/>
            <person name="Lipzen A."/>
            <person name="Mereny Z."/>
            <person name="Hegedus B."/>
            <person name="Baldrian P."/>
            <person name="Stursova M."/>
            <person name="Weitz H."/>
            <person name="Taylor A."/>
            <person name="Grigoriev I.V."/>
            <person name="Nagy L.G."/>
            <person name="Martin F."/>
            <person name="Kauserud H."/>
        </authorList>
    </citation>
    <scope>NUCLEOTIDE SEQUENCE</scope>
    <source>
        <strain evidence="3">CBHHK002</strain>
    </source>
</reference>
<dbReference type="EMBL" id="JARIHO010000069">
    <property type="protein sequence ID" value="KAJ7313003.1"/>
    <property type="molecule type" value="Genomic_DNA"/>
</dbReference>